<feature type="region of interest" description="Disordered" evidence="1">
    <location>
        <begin position="157"/>
        <end position="226"/>
    </location>
</feature>
<sequence>MSSNERRVTRGSSNAQRAQREAGNGYAQQAAPNANAPGGAVQPTNAYPQLAAPNAAAQPANAYLQQGQPNAYQAPAAQPANTRSFETAVDRLFADTAAEIVREVHKLSNDLNPGLPVRQDLISRGLRSLVRHVEQGGVTATPSPRRSVPAVTPPIAVFRPMESTPPGAERRGPVMDAQLMPPPPRPATPATTTPAAQPAARRPPQISGSQQRILPSRSGGGRARTPEAYSPYRAAVRYDAAFAAFAALAARAAEDTAAGNAVAEADGMLAMQPQMTQAAPPPTAAPRTDAALEDRLPVHFAEVENREYIVRYPENSWRWYVIRCPVPDVDGNLHGFQDHPFLSPMVAGHLASNHPCHRGKQEVTDEEGIVRGFGYLVIGADVTVERVERSNQNAARTRPLPWKGPADA</sequence>
<dbReference type="AlphaFoldDB" id="A0AAN6YD80"/>
<reference evidence="2" key="2">
    <citation type="submission" date="2023-05" db="EMBL/GenBank/DDBJ databases">
        <authorList>
            <consortium name="Lawrence Berkeley National Laboratory"/>
            <person name="Steindorff A."/>
            <person name="Hensen N."/>
            <person name="Bonometti L."/>
            <person name="Westerberg I."/>
            <person name="Brannstrom I.O."/>
            <person name="Guillou S."/>
            <person name="Cros-Aarteil S."/>
            <person name="Calhoun S."/>
            <person name="Haridas S."/>
            <person name="Kuo A."/>
            <person name="Mondo S."/>
            <person name="Pangilinan J."/>
            <person name="Riley R."/>
            <person name="Labutti K."/>
            <person name="Andreopoulos B."/>
            <person name="Lipzen A."/>
            <person name="Chen C."/>
            <person name="Yanf M."/>
            <person name="Daum C."/>
            <person name="Ng V."/>
            <person name="Clum A."/>
            <person name="Ohm R."/>
            <person name="Martin F."/>
            <person name="Silar P."/>
            <person name="Natvig D."/>
            <person name="Lalanne C."/>
            <person name="Gautier V."/>
            <person name="Ament-Velasquez S.L."/>
            <person name="Kruys A."/>
            <person name="Hutchinson M.I."/>
            <person name="Powell A.J."/>
            <person name="Barry K."/>
            <person name="Miller A.N."/>
            <person name="Grigoriev I.V."/>
            <person name="Debuchy R."/>
            <person name="Gladieux P."/>
            <person name="Thoren M.H."/>
            <person name="Johannesson H."/>
        </authorList>
    </citation>
    <scope>NUCLEOTIDE SEQUENCE</scope>
    <source>
        <strain evidence="2">PSN293</strain>
    </source>
</reference>
<dbReference type="Proteomes" id="UP001301769">
    <property type="component" value="Unassembled WGS sequence"/>
</dbReference>
<evidence type="ECO:0000256" key="1">
    <source>
        <dbReference type="SAM" id="MobiDB-lite"/>
    </source>
</evidence>
<evidence type="ECO:0000313" key="3">
    <source>
        <dbReference type="Proteomes" id="UP001301769"/>
    </source>
</evidence>
<proteinExistence type="predicted"/>
<evidence type="ECO:0000313" key="2">
    <source>
        <dbReference type="EMBL" id="KAK4217189.1"/>
    </source>
</evidence>
<protein>
    <submittedName>
        <fullName evidence="2">Uncharacterized protein</fullName>
    </submittedName>
</protein>
<dbReference type="EMBL" id="MU858061">
    <property type="protein sequence ID" value="KAK4217189.1"/>
    <property type="molecule type" value="Genomic_DNA"/>
</dbReference>
<feature type="compositionally biased region" description="Low complexity" evidence="1">
    <location>
        <begin position="22"/>
        <end position="53"/>
    </location>
</feature>
<keyword evidence="3" id="KW-1185">Reference proteome</keyword>
<feature type="region of interest" description="Disordered" evidence="1">
    <location>
        <begin position="1"/>
        <end position="53"/>
    </location>
</feature>
<name>A0AAN6YD80_9PEZI</name>
<reference evidence="2" key="1">
    <citation type="journal article" date="2023" name="Mol. Phylogenet. Evol.">
        <title>Genome-scale phylogeny and comparative genomics of the fungal order Sordariales.</title>
        <authorList>
            <person name="Hensen N."/>
            <person name="Bonometti L."/>
            <person name="Westerberg I."/>
            <person name="Brannstrom I.O."/>
            <person name="Guillou S."/>
            <person name="Cros-Aarteil S."/>
            <person name="Calhoun S."/>
            <person name="Haridas S."/>
            <person name="Kuo A."/>
            <person name="Mondo S."/>
            <person name="Pangilinan J."/>
            <person name="Riley R."/>
            <person name="LaButti K."/>
            <person name="Andreopoulos B."/>
            <person name="Lipzen A."/>
            <person name="Chen C."/>
            <person name="Yan M."/>
            <person name="Daum C."/>
            <person name="Ng V."/>
            <person name="Clum A."/>
            <person name="Steindorff A."/>
            <person name="Ohm R.A."/>
            <person name="Martin F."/>
            <person name="Silar P."/>
            <person name="Natvig D.O."/>
            <person name="Lalanne C."/>
            <person name="Gautier V."/>
            <person name="Ament-Velasquez S.L."/>
            <person name="Kruys A."/>
            <person name="Hutchinson M.I."/>
            <person name="Powell A.J."/>
            <person name="Barry K."/>
            <person name="Miller A.N."/>
            <person name="Grigoriev I.V."/>
            <person name="Debuchy R."/>
            <person name="Gladieux P."/>
            <person name="Hiltunen Thoren M."/>
            <person name="Johannesson H."/>
        </authorList>
    </citation>
    <scope>NUCLEOTIDE SEQUENCE</scope>
    <source>
        <strain evidence="2">PSN293</strain>
    </source>
</reference>
<accession>A0AAN6YD80</accession>
<feature type="compositionally biased region" description="Low complexity" evidence="1">
    <location>
        <begin position="188"/>
        <end position="205"/>
    </location>
</feature>
<comment type="caution">
    <text evidence="2">The sequence shown here is derived from an EMBL/GenBank/DDBJ whole genome shotgun (WGS) entry which is preliminary data.</text>
</comment>
<gene>
    <name evidence="2" type="ORF">QBC37DRAFT_450954</name>
</gene>
<feature type="region of interest" description="Disordered" evidence="1">
    <location>
        <begin position="389"/>
        <end position="408"/>
    </location>
</feature>
<organism evidence="2 3">
    <name type="scientific">Rhypophila decipiens</name>
    <dbReference type="NCBI Taxonomy" id="261697"/>
    <lineage>
        <taxon>Eukaryota</taxon>
        <taxon>Fungi</taxon>
        <taxon>Dikarya</taxon>
        <taxon>Ascomycota</taxon>
        <taxon>Pezizomycotina</taxon>
        <taxon>Sordariomycetes</taxon>
        <taxon>Sordariomycetidae</taxon>
        <taxon>Sordariales</taxon>
        <taxon>Naviculisporaceae</taxon>
        <taxon>Rhypophila</taxon>
    </lineage>
</organism>